<accession>A0A0A9GLD9</accession>
<dbReference type="Gene3D" id="1.10.510.10">
    <property type="entry name" value="Transferase(Phosphotransferase) domain 1"/>
    <property type="match status" value="1"/>
</dbReference>
<dbReference type="EMBL" id="GBRH01176413">
    <property type="protein sequence ID" value="JAE21483.1"/>
    <property type="molecule type" value="Transcribed_RNA"/>
</dbReference>
<name>A0A0A9GLD9_ARUDO</name>
<reference evidence="1" key="1">
    <citation type="submission" date="2014-09" db="EMBL/GenBank/DDBJ databases">
        <authorList>
            <person name="Magalhaes I.L.F."/>
            <person name="Oliveira U."/>
            <person name="Santos F.R."/>
            <person name="Vidigal T.H.D.A."/>
            <person name="Brescovit A.D."/>
            <person name="Santos A.J."/>
        </authorList>
    </citation>
    <scope>NUCLEOTIDE SEQUENCE</scope>
    <source>
        <tissue evidence="1">Shoot tissue taken approximately 20 cm above the soil surface</tissue>
    </source>
</reference>
<reference evidence="1" key="2">
    <citation type="journal article" date="2015" name="Data Brief">
        <title>Shoot transcriptome of the giant reed, Arundo donax.</title>
        <authorList>
            <person name="Barrero R.A."/>
            <person name="Guerrero F.D."/>
            <person name="Moolhuijzen P."/>
            <person name="Goolsby J.A."/>
            <person name="Tidwell J."/>
            <person name="Bellgard S.E."/>
            <person name="Bellgard M.I."/>
        </authorList>
    </citation>
    <scope>NUCLEOTIDE SEQUENCE</scope>
    <source>
        <tissue evidence="1">Shoot tissue taken approximately 20 cm above the soil surface</tissue>
    </source>
</reference>
<proteinExistence type="predicted"/>
<dbReference type="AlphaFoldDB" id="A0A0A9GLD9"/>
<organism evidence="1">
    <name type="scientific">Arundo donax</name>
    <name type="common">Giant reed</name>
    <name type="synonym">Donax arundinaceus</name>
    <dbReference type="NCBI Taxonomy" id="35708"/>
    <lineage>
        <taxon>Eukaryota</taxon>
        <taxon>Viridiplantae</taxon>
        <taxon>Streptophyta</taxon>
        <taxon>Embryophyta</taxon>
        <taxon>Tracheophyta</taxon>
        <taxon>Spermatophyta</taxon>
        <taxon>Magnoliopsida</taxon>
        <taxon>Liliopsida</taxon>
        <taxon>Poales</taxon>
        <taxon>Poaceae</taxon>
        <taxon>PACMAD clade</taxon>
        <taxon>Arundinoideae</taxon>
        <taxon>Arundineae</taxon>
        <taxon>Arundo</taxon>
    </lineage>
</organism>
<sequence>MEAFCAEEGRLLTAVLKPRLGASAPCDARGLVDERLGTAYDTAEAAAVAALAASCVGENPSLRPSMADVVRTLEQSAHGSIAAGGKRSDGHGKV</sequence>
<evidence type="ECO:0008006" key="2">
    <source>
        <dbReference type="Google" id="ProtNLM"/>
    </source>
</evidence>
<protein>
    <recommendedName>
        <fullName evidence="2">Protein kinase domain-containing protein</fullName>
    </recommendedName>
</protein>
<evidence type="ECO:0000313" key="1">
    <source>
        <dbReference type="EMBL" id="JAE21483.1"/>
    </source>
</evidence>